<feature type="signal peptide" evidence="1">
    <location>
        <begin position="1"/>
        <end position="27"/>
    </location>
</feature>
<dbReference type="AlphaFoldDB" id="A0A9D1FKV7"/>
<organism evidence="2 3">
    <name type="scientific">Candidatus Galligastranaerophilus intestinavium</name>
    <dbReference type="NCBI Taxonomy" id="2840836"/>
    <lineage>
        <taxon>Bacteria</taxon>
        <taxon>Candidatus Galligastranaerophilus</taxon>
    </lineage>
</organism>
<feature type="chain" id="PRO_5039313388" description="Tetratricopeptide repeat protein" evidence="1">
    <location>
        <begin position="28"/>
        <end position="164"/>
    </location>
</feature>
<protein>
    <recommendedName>
        <fullName evidence="4">Tetratricopeptide repeat protein</fullName>
    </recommendedName>
</protein>
<evidence type="ECO:0000313" key="3">
    <source>
        <dbReference type="Proteomes" id="UP000886865"/>
    </source>
</evidence>
<evidence type="ECO:0000313" key="2">
    <source>
        <dbReference type="EMBL" id="HIS75055.1"/>
    </source>
</evidence>
<reference evidence="2" key="1">
    <citation type="submission" date="2020-10" db="EMBL/GenBank/DDBJ databases">
        <authorList>
            <person name="Gilroy R."/>
        </authorList>
    </citation>
    <scope>NUCLEOTIDE SEQUENCE</scope>
    <source>
        <strain evidence="2">CHK152-2871</strain>
    </source>
</reference>
<dbReference type="EMBL" id="DVJQ01000073">
    <property type="protein sequence ID" value="HIS75055.1"/>
    <property type="molecule type" value="Genomic_DNA"/>
</dbReference>
<proteinExistence type="predicted"/>
<accession>A0A9D1FKV7</accession>
<name>A0A9D1FKV7_9BACT</name>
<dbReference type="Proteomes" id="UP000886865">
    <property type="component" value="Unassembled WGS sequence"/>
</dbReference>
<dbReference type="Gene3D" id="1.25.40.10">
    <property type="entry name" value="Tetratricopeptide repeat domain"/>
    <property type="match status" value="1"/>
</dbReference>
<reference evidence="2" key="2">
    <citation type="journal article" date="2021" name="PeerJ">
        <title>Extensive microbial diversity within the chicken gut microbiome revealed by metagenomics and culture.</title>
        <authorList>
            <person name="Gilroy R."/>
            <person name="Ravi A."/>
            <person name="Getino M."/>
            <person name="Pursley I."/>
            <person name="Horton D.L."/>
            <person name="Alikhan N.F."/>
            <person name="Baker D."/>
            <person name="Gharbi K."/>
            <person name="Hall N."/>
            <person name="Watson M."/>
            <person name="Adriaenssens E.M."/>
            <person name="Foster-Nyarko E."/>
            <person name="Jarju S."/>
            <person name="Secka A."/>
            <person name="Antonio M."/>
            <person name="Oren A."/>
            <person name="Chaudhuri R.R."/>
            <person name="La Ragione R."/>
            <person name="Hildebrand F."/>
            <person name="Pallen M.J."/>
        </authorList>
    </citation>
    <scope>NUCLEOTIDE SEQUENCE</scope>
    <source>
        <strain evidence="2">CHK152-2871</strain>
    </source>
</reference>
<evidence type="ECO:0008006" key="4">
    <source>
        <dbReference type="Google" id="ProtNLM"/>
    </source>
</evidence>
<keyword evidence="1" id="KW-0732">Signal</keyword>
<gene>
    <name evidence="2" type="ORF">IAA86_08570</name>
</gene>
<comment type="caution">
    <text evidence="2">The sequence shown here is derived from an EMBL/GenBank/DDBJ whole genome shotgun (WGS) entry which is preliminary data.</text>
</comment>
<sequence length="164" mass="19058">MRKIITLICLVMFGMLCIINYAMPADAARKSTKEKQEAPKVDEEQLKDMTQKIDLLTRKYYTRELYSPEDSDNLINLKLQLDEIMNTTPEPVYAPLYYKLGTLYKLRGMRAECIDCLKTVIENFSDTAYGPKAREVLTEMGVVIKEPEPAISEDEEYEDEEEFY</sequence>
<evidence type="ECO:0000256" key="1">
    <source>
        <dbReference type="SAM" id="SignalP"/>
    </source>
</evidence>
<dbReference type="InterPro" id="IPR011990">
    <property type="entry name" value="TPR-like_helical_dom_sf"/>
</dbReference>